<feature type="non-terminal residue" evidence="1">
    <location>
        <position position="1018"/>
    </location>
</feature>
<gene>
    <name evidence="1" type="ORF">BDR25DRAFT_169089</name>
</gene>
<keyword evidence="2" id="KW-1185">Reference proteome</keyword>
<organism evidence="1 2">
    <name type="scientific">Lindgomyces ingoldianus</name>
    <dbReference type="NCBI Taxonomy" id="673940"/>
    <lineage>
        <taxon>Eukaryota</taxon>
        <taxon>Fungi</taxon>
        <taxon>Dikarya</taxon>
        <taxon>Ascomycota</taxon>
        <taxon>Pezizomycotina</taxon>
        <taxon>Dothideomycetes</taxon>
        <taxon>Pleosporomycetidae</taxon>
        <taxon>Pleosporales</taxon>
        <taxon>Lindgomycetaceae</taxon>
        <taxon>Lindgomyces</taxon>
    </lineage>
</organism>
<comment type="caution">
    <text evidence="1">The sequence shown here is derived from an EMBL/GenBank/DDBJ whole genome shotgun (WGS) entry which is preliminary data.</text>
</comment>
<dbReference type="EMBL" id="MU003507">
    <property type="protein sequence ID" value="KAF2470669.1"/>
    <property type="molecule type" value="Genomic_DNA"/>
</dbReference>
<evidence type="ECO:0000313" key="1">
    <source>
        <dbReference type="EMBL" id="KAF2470669.1"/>
    </source>
</evidence>
<name>A0ACB6QUJ8_9PLEO</name>
<accession>A0ACB6QUJ8</accession>
<sequence>MADLKVGQTIETSDGRKGIIRFIGDVHVAPGQFLGLELPNATGKNDGSPAPKVATKPTTAPRPKSQPPKPTPQSAKPRPSSMGRPSLKPPSTAAPSPTVSSAATSRLSISQPRKSSVASSTSLSALRPTKPARVSSVSSATSKPDIGALETKIRHLEQKQAEDREKLKDLDKLRQERDRFSALLKKLEGKCQEFHHSNSELKAQLQQSESEVERLSRTEQENESILELATLDREMAEEKAEAIAAELDTVRQKLEEYELELDILRSEAEIMGQDDISEEDKRAAGVYQLQAERDRLRQALIMLKDITEQNELDLRTRIQELESDSTQLEDTRSRNTDLEAQLANSTAIIEDLRQQLDAATDWEDIIEDLSDQNQQFKDQLAEKDQAIIDLENLKELNDELEIHHLEQANELRAELEARDVELAEHVRKVTQQDAAIADQEMLITKFRDLVVDLQGKMTDVESSKVMSEEQAKDVTGRFNEVMELNRRLRNANITSTVKTITAELQKLQADEAEEELAIVKHYLPDSPEIYKNDSLRAYFRAKRITFKTSLVGSLMRSLALQSSTPEGIAQPLTALVQHGALQQLTYLNLKSARIWSAVASCTLDEFVAFGPAYEDLDPVERTLERCLDSLKKDDLDYEDISDSLRRSNVIMDGVTSTYDEVLATHPEDEIIFLVSSIKSNFQLIKSSFDTIKSCIQMVGTIDGEWENGTQYVLERLSRHSDASSDSIIATGKLVRTLETLRSDSLCPRFPLGVKDIADQNAFLELIAQRVQKFAAQLTNILLSHDEGDSESIYASEVSKHLSQLEEMFFPEDELFDMGNIIPKIMFWNEHASVLMNNVEIEHGPAPWVLKANEIEANKKKTAEAERQLQVLTVEHHATILQIRERDEIIDTKELQIEHLTAKHREAMSRVEDLTQLQTELREATSDRERLRKEINTQQNELLRLKDQSTASEHAIPTPLQPTTPPKPAGEPPKEHTSGAFKTFIQALANENHWLRRRENHEMFSLNLKAMFAKMREFQ</sequence>
<protein>
    <submittedName>
        <fullName evidence="1">Uncharacterized protein</fullName>
    </submittedName>
</protein>
<reference evidence="1" key="1">
    <citation type="journal article" date="2020" name="Stud. Mycol.">
        <title>101 Dothideomycetes genomes: a test case for predicting lifestyles and emergence of pathogens.</title>
        <authorList>
            <person name="Haridas S."/>
            <person name="Albert R."/>
            <person name="Binder M."/>
            <person name="Bloem J."/>
            <person name="Labutti K."/>
            <person name="Salamov A."/>
            <person name="Andreopoulos B."/>
            <person name="Baker S."/>
            <person name="Barry K."/>
            <person name="Bills G."/>
            <person name="Bluhm B."/>
            <person name="Cannon C."/>
            <person name="Castanera R."/>
            <person name="Culley D."/>
            <person name="Daum C."/>
            <person name="Ezra D."/>
            <person name="Gonzalez J."/>
            <person name="Henrissat B."/>
            <person name="Kuo A."/>
            <person name="Liang C."/>
            <person name="Lipzen A."/>
            <person name="Lutzoni F."/>
            <person name="Magnuson J."/>
            <person name="Mondo S."/>
            <person name="Nolan M."/>
            <person name="Ohm R."/>
            <person name="Pangilinan J."/>
            <person name="Park H.-J."/>
            <person name="Ramirez L."/>
            <person name="Alfaro M."/>
            <person name="Sun H."/>
            <person name="Tritt A."/>
            <person name="Yoshinaga Y."/>
            <person name="Zwiers L.-H."/>
            <person name="Turgeon B."/>
            <person name="Goodwin S."/>
            <person name="Spatafora J."/>
            <person name="Crous P."/>
            <person name="Grigoriev I."/>
        </authorList>
    </citation>
    <scope>NUCLEOTIDE SEQUENCE</scope>
    <source>
        <strain evidence="1">ATCC 200398</strain>
    </source>
</reference>
<evidence type="ECO:0000313" key="2">
    <source>
        <dbReference type="Proteomes" id="UP000799755"/>
    </source>
</evidence>
<dbReference type="Proteomes" id="UP000799755">
    <property type="component" value="Unassembled WGS sequence"/>
</dbReference>
<proteinExistence type="predicted"/>